<evidence type="ECO:0000259" key="3">
    <source>
        <dbReference type="Pfam" id="PF01557"/>
    </source>
</evidence>
<reference evidence="4 5" key="1">
    <citation type="submission" date="2018-06" db="EMBL/GenBank/DDBJ databases">
        <title>Genomic Encyclopedia of Archaeal and Bacterial Type Strains, Phase II (KMG-II): from individual species to whole genera.</title>
        <authorList>
            <person name="Goeker M."/>
        </authorList>
    </citation>
    <scope>NUCLEOTIDE SEQUENCE [LARGE SCALE GENOMIC DNA]</scope>
    <source>
        <strain evidence="4 5">ATCC BAA-1881</strain>
    </source>
</reference>
<feature type="domain" description="Fumarylacetoacetase-like C-terminal" evidence="3">
    <location>
        <begin position="99"/>
        <end position="310"/>
    </location>
</feature>
<evidence type="ECO:0000256" key="2">
    <source>
        <dbReference type="ARBA" id="ARBA00022723"/>
    </source>
</evidence>
<comment type="caution">
    <text evidence="4">The sequence shown here is derived from an EMBL/GenBank/DDBJ whole genome shotgun (WGS) entry which is preliminary data.</text>
</comment>
<dbReference type="EMBL" id="QKUF01000045">
    <property type="protein sequence ID" value="PZW19515.1"/>
    <property type="molecule type" value="Genomic_DNA"/>
</dbReference>
<dbReference type="InterPro" id="IPR011234">
    <property type="entry name" value="Fumarylacetoacetase-like_C"/>
</dbReference>
<evidence type="ECO:0000256" key="1">
    <source>
        <dbReference type="ARBA" id="ARBA00010211"/>
    </source>
</evidence>
<organism evidence="4 5">
    <name type="scientific">Thermosporothrix hazakensis</name>
    <dbReference type="NCBI Taxonomy" id="644383"/>
    <lineage>
        <taxon>Bacteria</taxon>
        <taxon>Bacillati</taxon>
        <taxon>Chloroflexota</taxon>
        <taxon>Ktedonobacteria</taxon>
        <taxon>Ktedonobacterales</taxon>
        <taxon>Thermosporotrichaceae</taxon>
        <taxon>Thermosporothrix</taxon>
    </lineage>
</organism>
<dbReference type="Pfam" id="PF01557">
    <property type="entry name" value="FAA_hydrolase"/>
    <property type="match status" value="1"/>
</dbReference>
<dbReference type="PANTHER" id="PTHR42796">
    <property type="entry name" value="FUMARYLACETOACETATE HYDROLASE DOMAIN-CONTAINING PROTEIN 2A-RELATED"/>
    <property type="match status" value="1"/>
</dbReference>
<dbReference type="FunFam" id="3.90.850.10:FF:000002">
    <property type="entry name" value="2-hydroxyhepta-2,4-diene-1,7-dioate isomerase"/>
    <property type="match status" value="1"/>
</dbReference>
<keyword evidence="2" id="KW-0479">Metal-binding</keyword>
<dbReference type="InterPro" id="IPR051121">
    <property type="entry name" value="FAH"/>
</dbReference>
<name>A0A326U2K3_THEHA</name>
<dbReference type="InterPro" id="IPR036663">
    <property type="entry name" value="Fumarylacetoacetase_C_sf"/>
</dbReference>
<comment type="similarity">
    <text evidence="1">Belongs to the FAH family.</text>
</comment>
<dbReference type="RefSeq" id="WP_111326242.1">
    <property type="nucleotide sequence ID" value="NZ_BIFX01000001.1"/>
</dbReference>
<evidence type="ECO:0000313" key="5">
    <source>
        <dbReference type="Proteomes" id="UP000248806"/>
    </source>
</evidence>
<dbReference type="SUPFAM" id="SSF56529">
    <property type="entry name" value="FAH"/>
    <property type="match status" value="1"/>
</dbReference>
<dbReference type="AlphaFoldDB" id="A0A326U2K3"/>
<dbReference type="OrthoDB" id="9805307at2"/>
<protein>
    <submittedName>
        <fullName evidence="4">2-keto-4-pentenoate hydratase/2-oxohepta-3-ene-1,7-dioic acid hydratase in catechol pathway</fullName>
    </submittedName>
</protein>
<dbReference type="Proteomes" id="UP000248806">
    <property type="component" value="Unassembled WGS sequence"/>
</dbReference>
<gene>
    <name evidence="4" type="ORF">EI42_06024</name>
</gene>
<dbReference type="GO" id="GO:0016853">
    <property type="term" value="F:isomerase activity"/>
    <property type="evidence" value="ECO:0007669"/>
    <property type="project" value="UniProtKB-ARBA"/>
</dbReference>
<keyword evidence="5" id="KW-1185">Reference proteome</keyword>
<accession>A0A326U2K3</accession>
<sequence length="314" mass="34405">MRFVTFSTSQLPTPHLGLLRDDEVLDVDLAGRALKQDVPDQMLDLIDNYEHYRPALDALLEKAGKRRFSEVKTYTDIGAVHALSEVELAAPIPRPRKNVICLAVNYSEHAKETAGVREHKGEIPQIPVFFTKATTSVNSPFGTVEIDPSVSTELDWEVELGVIIGKRGKNISEEEALSYVFGYTVLNDMTARDLQSNHKQFFKGKSLDGTCPMGPCIVTADEIPDPQNLGIRLRVNGVTKQDGNTGMMIFSIARSIAILSKGMTLEPGDIIATGTPSGVGFSRKPPEFLKPGDVVESEVEQIGTLRNRIVEAGK</sequence>
<dbReference type="GO" id="GO:0046872">
    <property type="term" value="F:metal ion binding"/>
    <property type="evidence" value="ECO:0007669"/>
    <property type="project" value="UniProtKB-KW"/>
</dbReference>
<evidence type="ECO:0000313" key="4">
    <source>
        <dbReference type="EMBL" id="PZW19515.1"/>
    </source>
</evidence>
<dbReference type="GO" id="GO:0019752">
    <property type="term" value="P:carboxylic acid metabolic process"/>
    <property type="evidence" value="ECO:0007669"/>
    <property type="project" value="UniProtKB-ARBA"/>
</dbReference>
<dbReference type="Gene3D" id="3.90.850.10">
    <property type="entry name" value="Fumarylacetoacetase-like, C-terminal domain"/>
    <property type="match status" value="1"/>
</dbReference>
<proteinExistence type="inferred from homology"/>
<dbReference type="PANTHER" id="PTHR42796:SF4">
    <property type="entry name" value="FUMARYLACETOACETATE HYDROLASE DOMAIN-CONTAINING PROTEIN 2A"/>
    <property type="match status" value="1"/>
</dbReference>